<evidence type="ECO:0000256" key="1">
    <source>
        <dbReference type="SAM" id="MobiDB-lite"/>
    </source>
</evidence>
<comment type="caution">
    <text evidence="3">The sequence shown here is derived from an EMBL/GenBank/DDBJ whole genome shotgun (WGS) entry which is preliminary data.</text>
</comment>
<dbReference type="EMBL" id="CAJHIT010000009">
    <property type="protein sequence ID" value="CAD6505288.1"/>
    <property type="molecule type" value="Genomic_DNA"/>
</dbReference>
<dbReference type="PANTHER" id="PTHR46689">
    <property type="entry name" value="MEMBRANE PROTEIN, PUTATIVE-RELATED"/>
    <property type="match status" value="1"/>
</dbReference>
<feature type="region of interest" description="Disordered" evidence="1">
    <location>
        <begin position="1"/>
        <end position="20"/>
    </location>
</feature>
<feature type="compositionally biased region" description="Polar residues" evidence="1">
    <location>
        <begin position="1333"/>
        <end position="1362"/>
    </location>
</feature>
<feature type="region of interest" description="Disordered" evidence="1">
    <location>
        <begin position="171"/>
        <end position="223"/>
    </location>
</feature>
<dbReference type="Proteomes" id="UP000683417">
    <property type="component" value="Unassembled WGS sequence"/>
</dbReference>
<protein>
    <submittedName>
        <fullName evidence="3">BgTH12-00780</fullName>
    </submittedName>
</protein>
<evidence type="ECO:0000313" key="3">
    <source>
        <dbReference type="EMBL" id="CAD6505288.1"/>
    </source>
</evidence>
<dbReference type="InterPro" id="IPR018946">
    <property type="entry name" value="PhoD-like_MPP"/>
</dbReference>
<gene>
    <name evidence="3" type="ORF">BGTH12_LOCUS6646</name>
</gene>
<proteinExistence type="predicted"/>
<dbReference type="GO" id="GO:0016020">
    <property type="term" value="C:membrane"/>
    <property type="evidence" value="ECO:0007669"/>
    <property type="project" value="TreeGrafter"/>
</dbReference>
<feature type="region of interest" description="Disordered" evidence="1">
    <location>
        <begin position="442"/>
        <end position="486"/>
    </location>
</feature>
<name>A0A9W4D6X8_BLUGR</name>
<sequence>MVAPYWGELPPQDLAGNSHKDDRIALHGSAINYHSASHVQGTPTLSMQNAKPEIHSHSTQSSLASPISSNFSTGLAPRPPSFTTGNVEYGQGFEDRRRQRRNRHRNQVFDENKVLNAPPPTAPEVPRKQIIEYDPLPRTERPSLYHTATHQGWFEEPQTMNGYNFLGQRTADASSHTSMEAEQPSAGGRLGGTMMSRSKFSPPNQPHISHLSRKSSTSEEALQSKKPQLVTVVRNEVCKHGIEYAPDRSPLQRLELTLDRINKVEKSDHDVQIDHFTREAEVTDFAVKSKTTLGNQFIPNSHEKLLQKLTAVKNNTAYESRLANNDIYPGSSNEFFHLKKMEKTLPPKMNQIHSLEMPSLNSVYSATPHVNATSGQDSYSEYHYGSDLDNHNGIAPAVGGNNSRYDKNHVSFRVANSDESKKLYEAARSKEGLKVEHFQNAESMQGKESEYVPQQTRDKELPKLPLETSQSGSTIRNNNSRLGDYKSAPRRTFSKLSKIASEKLSPKFPKNEPITLDASQIEVKIENKARNTTPPDSEEVYIQKSRFPKNIDQQFARSPVREENYPSQDNFVPSPRLDEWKKGGVAQLSGTFLELCAEDQKLGANSDKSWWDSENNDRIVNSNVARKAEAYEGEYDDNIVPTRFKPPLFLVSGPMLRYCGLRREVPRNFTNTTQLEREIWKGTVMIVCQDSHSSYELAPTLRLFLQPVNLLPPPPTRVDDSGLAPEYIDPIAGISRIGRDGRTLYVRPVEEIDEERDLSREESADGLYDMGRNMPEVNYTKTPNSPQQIDGEKAGKYKEVRGFRLHSEHGMTFWRFNLEIELKENQQRIAYRINRGPSTGFWVPSRGQAMKIVFHSCNGFSRNVDPNPYCGPDPMWRDILNTHQTQPFHVMLGGGNQIFNDDIIHESRLCRAWLNMRDTPYKQQFPFSSNLQHELEILYLNHYCAWFSQGLFGLAVSQIPMINIIDDHEIFSGFGSYQDDYMRSPVMSGIGAVAYKYYMLFQHQSCIDEGEDTEPSWVLGVQPGPYVQELSRSIFSRLGRPIAYLGIDCRTERTSNEIMSSQTYQKILERLEREIIIGDTKHLIVSMGIPNPYLWPTWAENIYPAKESPPSRIFGRKELRKKQSTANTLDNSDIPNDLVGNWIARNYKDERKWFIEELQDLAAAKSVRVTLLGSGVHIGAVGILYSNPKLGIPKDRDFRYMPNIFSSAIANAPASDILCDLLDKKSKIHHLDAETNEDMLSIFSHDVNGQPRSNRRFFNRRNWCAIQVYHSKSCSDKLEQSEQQIPQTTRRSHSLIRRFSNSQGPKFSQAETPFSVIPLTRGRSVASRPPLSNPQFFNDFNGKQTSGASPESRRGSMSSERQNVVRRTLSLTRKDFNIVEQIRRRSSSRKRSDQLEYSVYQNGRRDELPEKEVVRENPFVGSNEIINISSEVPKIASENTNTSEKSLLKTPQGGMHKNDGKGLENIKKRFRRLSIGIGGKETKKHGQLNDLNLENGLDICLNIEISPRDPAGTTIPYRLVVPALVYNESDHEAAEFHKSGVENKRVQV</sequence>
<feature type="compositionally biased region" description="Polar residues" evidence="1">
    <location>
        <begin position="467"/>
        <end position="481"/>
    </location>
</feature>
<feature type="compositionally biased region" description="Basic and acidic residues" evidence="1">
    <location>
        <begin position="442"/>
        <end position="462"/>
    </location>
</feature>
<feature type="region of interest" description="Disordered" evidence="1">
    <location>
        <begin position="1324"/>
        <end position="1364"/>
    </location>
</feature>
<feature type="domain" description="PhoD-like phosphatase" evidence="2">
    <location>
        <begin position="848"/>
        <end position="1089"/>
    </location>
</feature>
<feature type="region of interest" description="Disordered" evidence="1">
    <location>
        <begin position="76"/>
        <end position="125"/>
    </location>
</feature>
<evidence type="ECO:0000259" key="2">
    <source>
        <dbReference type="Pfam" id="PF19050"/>
    </source>
</evidence>
<dbReference type="Pfam" id="PF19050">
    <property type="entry name" value="PhoD_2"/>
    <property type="match status" value="2"/>
</dbReference>
<feature type="compositionally biased region" description="Polar residues" evidence="1">
    <location>
        <begin position="171"/>
        <end position="180"/>
    </location>
</feature>
<accession>A0A9W4D6X8</accession>
<evidence type="ECO:0000313" key="4">
    <source>
        <dbReference type="Proteomes" id="UP000683417"/>
    </source>
</evidence>
<reference evidence="3" key="1">
    <citation type="submission" date="2020-10" db="EMBL/GenBank/DDBJ databases">
        <authorList>
            <person name="Muller C M."/>
        </authorList>
    </citation>
    <scope>NUCLEOTIDE SEQUENCE</scope>
    <source>
        <strain evidence="3">THUN-12</strain>
    </source>
</reference>
<dbReference type="CDD" id="cd07389">
    <property type="entry name" value="MPP_PhoD"/>
    <property type="match status" value="1"/>
</dbReference>
<feature type="domain" description="PhoD-like phosphatase" evidence="2">
    <location>
        <begin position="1126"/>
        <end position="1288"/>
    </location>
</feature>
<dbReference type="InterPro" id="IPR043904">
    <property type="entry name" value="PhoD_2-like"/>
</dbReference>
<dbReference type="PANTHER" id="PTHR46689:SF1">
    <property type="entry name" value="PHOD-LIKE PHOSPHATASE DOMAIN-CONTAINING PROTEIN"/>
    <property type="match status" value="1"/>
</dbReference>
<organism evidence="3 4">
    <name type="scientific">Blumeria graminis f. sp. triticale</name>
    <dbReference type="NCBI Taxonomy" id="1689686"/>
    <lineage>
        <taxon>Eukaryota</taxon>
        <taxon>Fungi</taxon>
        <taxon>Dikarya</taxon>
        <taxon>Ascomycota</taxon>
        <taxon>Pezizomycotina</taxon>
        <taxon>Leotiomycetes</taxon>
        <taxon>Erysiphales</taxon>
        <taxon>Erysiphaceae</taxon>
        <taxon>Blumeria</taxon>
    </lineage>
</organism>